<dbReference type="GO" id="GO:0006109">
    <property type="term" value="P:regulation of carbohydrate metabolic process"/>
    <property type="evidence" value="ECO:0007669"/>
    <property type="project" value="InterPro"/>
</dbReference>
<dbReference type="AlphaFoldDB" id="A0A1N6S7L4"/>
<dbReference type="GO" id="GO:0006402">
    <property type="term" value="P:mRNA catabolic process"/>
    <property type="evidence" value="ECO:0007669"/>
    <property type="project" value="InterPro"/>
</dbReference>
<name>A0A1N6S7L4_AQUAC</name>
<dbReference type="Gene3D" id="2.60.40.4380">
    <property type="entry name" value="Translational regulator CsrA"/>
    <property type="match status" value="1"/>
</dbReference>
<dbReference type="GO" id="GO:0003723">
    <property type="term" value="F:RNA binding"/>
    <property type="evidence" value="ECO:0007669"/>
    <property type="project" value="InterPro"/>
</dbReference>
<dbReference type="EMBL" id="FTMP01000003">
    <property type="protein sequence ID" value="SIQ36946.1"/>
    <property type="molecule type" value="Genomic_DNA"/>
</dbReference>
<sequence>MGLTVTRRVGESVILEVAEGTTPQELWEALQGGISVRLVVSQNTRARLDFNVPQLLRIAREELVEADLD</sequence>
<evidence type="ECO:0000313" key="2">
    <source>
        <dbReference type="Proteomes" id="UP000185841"/>
    </source>
</evidence>
<accession>A0A1N6S7L4</accession>
<dbReference type="RefSeq" id="WP_076426349.1">
    <property type="nucleotide sequence ID" value="NZ_FTMP01000003.1"/>
</dbReference>
<reference evidence="1 2" key="1">
    <citation type="submission" date="2017-01" db="EMBL/GenBank/DDBJ databases">
        <authorList>
            <person name="Mah S.A."/>
            <person name="Swanson W.J."/>
            <person name="Moy G.W."/>
            <person name="Vacquier V.D."/>
        </authorList>
    </citation>
    <scope>NUCLEOTIDE SEQUENCE [LARGE SCALE GENOMIC DNA]</scope>
    <source>
        <strain evidence="1 2">RU36E</strain>
    </source>
</reference>
<evidence type="ECO:0000313" key="1">
    <source>
        <dbReference type="EMBL" id="SIQ36946.1"/>
    </source>
</evidence>
<proteinExistence type="predicted"/>
<dbReference type="Proteomes" id="UP000185841">
    <property type="component" value="Unassembled WGS sequence"/>
</dbReference>
<protein>
    <submittedName>
        <fullName evidence="1">Carbon storage regulator, CsrA</fullName>
    </submittedName>
</protein>
<dbReference type="InterPro" id="IPR036107">
    <property type="entry name" value="CsrA_sf"/>
</dbReference>
<gene>
    <name evidence="1" type="ORF">SAMN05878282_103403</name>
</gene>
<organism evidence="1 2">
    <name type="scientific">Aquipseudomonas alcaligenes</name>
    <name type="common">Pseudomonas alcaligenes</name>
    <dbReference type="NCBI Taxonomy" id="43263"/>
    <lineage>
        <taxon>Bacteria</taxon>
        <taxon>Pseudomonadati</taxon>
        <taxon>Pseudomonadota</taxon>
        <taxon>Gammaproteobacteria</taxon>
        <taxon>Pseudomonadales</taxon>
        <taxon>Pseudomonadaceae</taxon>
        <taxon>Aquipseudomonas</taxon>
    </lineage>
</organism>